<dbReference type="EMBL" id="QFOH01000009">
    <property type="protein sequence ID" value="PZP24380.1"/>
    <property type="molecule type" value="Genomic_DNA"/>
</dbReference>
<proteinExistence type="predicted"/>
<dbReference type="SUPFAM" id="SSF53335">
    <property type="entry name" value="S-adenosyl-L-methionine-dependent methyltransferases"/>
    <property type="match status" value="1"/>
</dbReference>
<accession>A0A2W5D7D8</accession>
<dbReference type="AlphaFoldDB" id="A0A2W5D7D8"/>
<gene>
    <name evidence="1" type="ORF">DI599_08010</name>
</gene>
<dbReference type="Proteomes" id="UP000249198">
    <property type="component" value="Unassembled WGS sequence"/>
</dbReference>
<organism evidence="1 2">
    <name type="scientific">Pseudomonas kuykendallii</name>
    <dbReference type="NCBI Taxonomy" id="1007099"/>
    <lineage>
        <taxon>Bacteria</taxon>
        <taxon>Pseudomonadati</taxon>
        <taxon>Pseudomonadota</taxon>
        <taxon>Gammaproteobacteria</taxon>
        <taxon>Pseudomonadales</taxon>
        <taxon>Pseudomonadaceae</taxon>
        <taxon>Pseudomonas</taxon>
    </lineage>
</organism>
<name>A0A2W5D7D8_9PSED</name>
<sequence length="264" mass="29462">MPSRTELPLFEAARTGVSFEDCHFYHSMDIPGVGEVQGAWDLRKGANAYLGHLDLAGKSVLEIGPASGFLTFAMERMGAQVTAVEVPDEPGWDFVPFPAAVLEPLQGPRREVMRRLKNSWWFSHSAFGSSARLAYADVYALPAELGRYDIAVMGSLLLHTRAPLQVIEQCARHADTLVITDMLHPDLEGFPVCRLIPSERDVRWDTWWAFSTDFLTQFLGVMGFGVEKSLHAQPHHGRDYPLFTLVARRLDEAPVWSAPSPVKD</sequence>
<evidence type="ECO:0000313" key="1">
    <source>
        <dbReference type="EMBL" id="PZP24380.1"/>
    </source>
</evidence>
<dbReference type="Gene3D" id="3.40.50.150">
    <property type="entry name" value="Vaccinia Virus protein VP39"/>
    <property type="match status" value="1"/>
</dbReference>
<reference evidence="1 2" key="1">
    <citation type="submission" date="2017-08" db="EMBL/GenBank/DDBJ databases">
        <title>Infants hospitalized years apart are colonized by the same room-sourced microbial strains.</title>
        <authorList>
            <person name="Brooks B."/>
            <person name="Olm M.R."/>
            <person name="Firek B.A."/>
            <person name="Baker R."/>
            <person name="Thomas B.C."/>
            <person name="Morowitz M.J."/>
            <person name="Banfield J.F."/>
        </authorList>
    </citation>
    <scope>NUCLEOTIDE SEQUENCE [LARGE SCALE GENOMIC DNA]</scope>
    <source>
        <strain evidence="1">S2_009_000_R2_77</strain>
    </source>
</reference>
<evidence type="ECO:0008006" key="3">
    <source>
        <dbReference type="Google" id="ProtNLM"/>
    </source>
</evidence>
<comment type="caution">
    <text evidence="1">The sequence shown here is derived from an EMBL/GenBank/DDBJ whole genome shotgun (WGS) entry which is preliminary data.</text>
</comment>
<dbReference type="InterPro" id="IPR029063">
    <property type="entry name" value="SAM-dependent_MTases_sf"/>
</dbReference>
<evidence type="ECO:0000313" key="2">
    <source>
        <dbReference type="Proteomes" id="UP000249198"/>
    </source>
</evidence>
<protein>
    <recommendedName>
        <fullName evidence="3">Methyltransferase domain-containing protein</fullName>
    </recommendedName>
</protein>